<feature type="domain" description="Aminomethyltransferase C-terminal" evidence="18">
    <location>
        <begin position="825"/>
        <end position="909"/>
    </location>
</feature>
<evidence type="ECO:0000256" key="5">
    <source>
        <dbReference type="ARBA" id="ARBA00022630"/>
    </source>
</evidence>
<evidence type="ECO:0000259" key="17">
    <source>
        <dbReference type="Pfam" id="PF01571"/>
    </source>
</evidence>
<dbReference type="InterPro" id="IPR029043">
    <property type="entry name" value="GcvT/YgfZ_C"/>
</dbReference>
<dbReference type="EC" id="1.5.8.3" evidence="14"/>
<comment type="cofactor">
    <cofactor evidence="1">
        <name>FAD</name>
        <dbReference type="ChEBI" id="CHEBI:57692"/>
    </cofactor>
</comment>
<dbReference type="Proteomes" id="UP000694388">
    <property type="component" value="Unplaced"/>
</dbReference>
<comment type="similarity">
    <text evidence="3">Belongs to the GcvT family.</text>
</comment>
<keyword evidence="9" id="KW-0560">Oxidoreductase</keyword>
<evidence type="ECO:0000256" key="4">
    <source>
        <dbReference type="ARBA" id="ARBA00022553"/>
    </source>
</evidence>
<evidence type="ECO:0000256" key="7">
    <source>
        <dbReference type="ARBA" id="ARBA00022946"/>
    </source>
</evidence>
<evidence type="ECO:0000259" key="19">
    <source>
        <dbReference type="Pfam" id="PF16350"/>
    </source>
</evidence>
<evidence type="ECO:0000256" key="8">
    <source>
        <dbReference type="ARBA" id="ARBA00022990"/>
    </source>
</evidence>
<keyword evidence="7" id="KW-0809">Transit peptide</keyword>
<protein>
    <recommendedName>
        <fullName evidence="15">Sarcosine dehydrogenase, mitochondrial</fullName>
        <ecNumber evidence="14">1.5.8.3</ecNumber>
    </recommendedName>
</protein>
<keyword evidence="4" id="KW-0597">Phosphoprotein</keyword>
<evidence type="ECO:0000259" key="16">
    <source>
        <dbReference type="Pfam" id="PF01266"/>
    </source>
</evidence>
<evidence type="ECO:0000256" key="15">
    <source>
        <dbReference type="ARBA" id="ARBA00074437"/>
    </source>
</evidence>
<evidence type="ECO:0000256" key="13">
    <source>
        <dbReference type="ARBA" id="ARBA00060644"/>
    </source>
</evidence>
<dbReference type="SUPFAM" id="SSF51905">
    <property type="entry name" value="FAD/NAD(P)-binding domain"/>
    <property type="match status" value="1"/>
</dbReference>
<dbReference type="Gene3D" id="2.40.30.110">
    <property type="entry name" value="Aminomethyltransferase beta-barrel domains"/>
    <property type="match status" value="1"/>
</dbReference>
<keyword evidence="21" id="KW-1185">Reference proteome</keyword>
<evidence type="ECO:0000256" key="10">
    <source>
        <dbReference type="ARBA" id="ARBA00023128"/>
    </source>
</evidence>
<dbReference type="SUPFAM" id="SSF101790">
    <property type="entry name" value="Aminomethyltransferase beta-barrel domain"/>
    <property type="match status" value="1"/>
</dbReference>
<dbReference type="InterPro" id="IPR027266">
    <property type="entry name" value="TrmE/GcvT-like"/>
</dbReference>
<evidence type="ECO:0000259" key="18">
    <source>
        <dbReference type="Pfam" id="PF08669"/>
    </source>
</evidence>
<evidence type="ECO:0000256" key="3">
    <source>
        <dbReference type="ARBA" id="ARBA00008609"/>
    </source>
</evidence>
<dbReference type="Gene3D" id="3.30.70.1400">
    <property type="entry name" value="Aminomethyltransferase beta-barrel domains"/>
    <property type="match status" value="1"/>
</dbReference>
<dbReference type="Pfam" id="PF01571">
    <property type="entry name" value="GCV_T"/>
    <property type="match status" value="1"/>
</dbReference>
<comment type="subcellular location">
    <subcellularLocation>
        <location evidence="2">Mitochondrion matrix</location>
    </subcellularLocation>
</comment>
<dbReference type="FunFam" id="2.40.30.110:FF:000006">
    <property type="entry name" value="Sarcosine dehydrogenase, mitochondrial"/>
    <property type="match status" value="1"/>
</dbReference>
<evidence type="ECO:0000256" key="6">
    <source>
        <dbReference type="ARBA" id="ARBA00022827"/>
    </source>
</evidence>
<dbReference type="Gene3D" id="3.50.50.60">
    <property type="entry name" value="FAD/NAD(P)-binding domain"/>
    <property type="match status" value="1"/>
</dbReference>
<dbReference type="Pfam" id="PF08669">
    <property type="entry name" value="GCV_T_C"/>
    <property type="match status" value="1"/>
</dbReference>
<evidence type="ECO:0000256" key="12">
    <source>
        <dbReference type="ARBA" id="ARBA00059128"/>
    </source>
</evidence>
<evidence type="ECO:0000256" key="11">
    <source>
        <dbReference type="ARBA" id="ARBA00052249"/>
    </source>
</evidence>
<dbReference type="PANTHER" id="PTHR43757">
    <property type="entry name" value="AMINOMETHYLTRANSFERASE"/>
    <property type="match status" value="1"/>
</dbReference>
<evidence type="ECO:0000313" key="21">
    <source>
        <dbReference type="Proteomes" id="UP000694388"/>
    </source>
</evidence>
<feature type="domain" description="GCVT N-terminal" evidence="17">
    <location>
        <begin position="490"/>
        <end position="804"/>
    </location>
</feature>
<comment type="catalytic activity">
    <reaction evidence="11">
        <text>(6S)-5,6,7,8-tetrahydrofolyl-(gamma-L-Glu)(n) + sarcosine + oxidized [electron-transfer flavoprotein] + H(+) = (6R)-5,10-methylenetetrahydrofolyl-(gamma-L-Glu)(n) + reduced [electron-transfer flavoprotein] + glycine</text>
        <dbReference type="Rhea" id="RHEA:19793"/>
        <dbReference type="Rhea" id="RHEA-COMP:10685"/>
        <dbReference type="Rhea" id="RHEA-COMP:10686"/>
        <dbReference type="Rhea" id="RHEA-COMP:13257"/>
        <dbReference type="Rhea" id="RHEA-COMP:14738"/>
        <dbReference type="ChEBI" id="CHEBI:15378"/>
        <dbReference type="ChEBI" id="CHEBI:57305"/>
        <dbReference type="ChEBI" id="CHEBI:57433"/>
        <dbReference type="ChEBI" id="CHEBI:57692"/>
        <dbReference type="ChEBI" id="CHEBI:58307"/>
        <dbReference type="ChEBI" id="CHEBI:136572"/>
        <dbReference type="ChEBI" id="CHEBI:141005"/>
        <dbReference type="EC" id="1.5.8.3"/>
    </reaction>
    <physiologicalReaction direction="left-to-right" evidence="11">
        <dbReference type="Rhea" id="RHEA:19794"/>
    </physiologicalReaction>
</comment>
<dbReference type="InterPro" id="IPR006076">
    <property type="entry name" value="FAD-dep_OxRdtase"/>
</dbReference>
<feature type="domain" description="FAD dependent oxidoreductase central" evidence="19">
    <location>
        <begin position="433"/>
        <end position="486"/>
    </location>
</feature>
<evidence type="ECO:0000256" key="14">
    <source>
        <dbReference type="ARBA" id="ARBA00066703"/>
    </source>
</evidence>
<dbReference type="PANTHER" id="PTHR43757:SF11">
    <property type="entry name" value="SARCOSINE DEHYDROGENASE"/>
    <property type="match status" value="1"/>
</dbReference>
<dbReference type="SUPFAM" id="SSF54373">
    <property type="entry name" value="FAD-linked reductases, C-terminal domain"/>
    <property type="match status" value="1"/>
</dbReference>
<dbReference type="GO" id="GO:0008480">
    <property type="term" value="F:sarcosine dehydrogenase activity"/>
    <property type="evidence" value="ECO:0007669"/>
    <property type="project" value="UniProtKB-EC"/>
</dbReference>
<dbReference type="InterPro" id="IPR036188">
    <property type="entry name" value="FAD/NAD-bd_sf"/>
</dbReference>
<feature type="domain" description="FAD dependent oxidoreductase" evidence="16">
    <location>
        <begin position="70"/>
        <end position="429"/>
    </location>
</feature>
<reference evidence="20" key="1">
    <citation type="submission" date="2025-05" db="UniProtKB">
        <authorList>
            <consortium name="Ensembl"/>
        </authorList>
    </citation>
    <scope>IDENTIFICATION</scope>
</reference>
<evidence type="ECO:0000256" key="9">
    <source>
        <dbReference type="ARBA" id="ARBA00023002"/>
    </source>
</evidence>
<dbReference type="Ensembl" id="ENSEBUT00000009029.1">
    <property type="protein sequence ID" value="ENSEBUP00000008524.1"/>
    <property type="gene ID" value="ENSEBUG00000005479.1"/>
</dbReference>
<dbReference type="InterPro" id="IPR013977">
    <property type="entry name" value="GcvT_C"/>
</dbReference>
<dbReference type="GeneTree" id="ENSGT00940000157589"/>
<comment type="pathway">
    <text evidence="13">Amine and polyamine degradation; sarcosine degradation; formaldehyde and glycine from sarcosine: step 1/1.</text>
</comment>
<evidence type="ECO:0000256" key="1">
    <source>
        <dbReference type="ARBA" id="ARBA00001974"/>
    </source>
</evidence>
<keyword evidence="10" id="KW-0496">Mitochondrion</keyword>
<dbReference type="FunFam" id="3.50.50.60:FF:000769">
    <property type="entry name" value="Sarcosine dehydrogenase"/>
    <property type="match status" value="1"/>
</dbReference>
<proteinExistence type="inferred from homology"/>
<keyword evidence="5" id="KW-0285">Flavoprotein</keyword>
<dbReference type="Ensembl" id="ENSEBUT00000008996.1">
    <property type="protein sequence ID" value="ENSEBUP00000008491.1"/>
    <property type="gene ID" value="ENSEBUG00000005479.1"/>
</dbReference>
<keyword evidence="6" id="KW-0274">FAD</keyword>
<dbReference type="SUPFAM" id="SSF103025">
    <property type="entry name" value="Folate-binding domain"/>
    <property type="match status" value="1"/>
</dbReference>
<keyword evidence="8" id="KW-0007">Acetylation</keyword>
<evidence type="ECO:0000256" key="2">
    <source>
        <dbReference type="ARBA" id="ARBA00004305"/>
    </source>
</evidence>
<dbReference type="Gene3D" id="3.30.9.10">
    <property type="entry name" value="D-Amino Acid Oxidase, subunit A, domain 2"/>
    <property type="match status" value="1"/>
</dbReference>
<dbReference type="Pfam" id="PF16350">
    <property type="entry name" value="FAO_M"/>
    <property type="match status" value="1"/>
</dbReference>
<dbReference type="FunFam" id="3.30.1360.120:FF:000023">
    <property type="entry name" value="Sarcosine dehydrogenase"/>
    <property type="match status" value="1"/>
</dbReference>
<dbReference type="GO" id="GO:0005759">
    <property type="term" value="C:mitochondrial matrix"/>
    <property type="evidence" value="ECO:0007669"/>
    <property type="project" value="UniProtKB-SubCell"/>
</dbReference>
<dbReference type="Gene3D" id="3.30.1360.120">
    <property type="entry name" value="Probable tRNA modification gtpase trme, domain 1"/>
    <property type="match status" value="1"/>
</dbReference>
<evidence type="ECO:0000313" key="20">
    <source>
        <dbReference type="Ensembl" id="ENSEBUP00000008524.1"/>
    </source>
</evidence>
<dbReference type="InterPro" id="IPR006222">
    <property type="entry name" value="GCVT_N"/>
</dbReference>
<dbReference type="InterPro" id="IPR032503">
    <property type="entry name" value="FAO_M"/>
</dbReference>
<accession>A0A8C4Q1B9</accession>
<organism evidence="20 21">
    <name type="scientific">Eptatretus burgeri</name>
    <name type="common">Inshore hagfish</name>
    <dbReference type="NCBI Taxonomy" id="7764"/>
    <lineage>
        <taxon>Eukaryota</taxon>
        <taxon>Metazoa</taxon>
        <taxon>Chordata</taxon>
        <taxon>Craniata</taxon>
        <taxon>Vertebrata</taxon>
        <taxon>Cyclostomata</taxon>
        <taxon>Myxini</taxon>
        <taxon>Myxiniformes</taxon>
        <taxon>Myxinidae</taxon>
        <taxon>Eptatretinae</taxon>
        <taxon>Eptatretus</taxon>
    </lineage>
</organism>
<dbReference type="AlphaFoldDB" id="A0A8C4Q1B9"/>
<name>A0A8C4Q1B9_EPTBU</name>
<sequence>MALVRYLWHCTSSFHPHCKRHLHLSLNNGVICTIWQRALFGTSSIYGNVSKQSSDGKKHVSSSNLPSTADVVVVGGGSIGCNTLYFLTKMGVSSAVLLEKNLLTSGTTWHTAGMLWQLRPSDIDVELLAVTRKLMSCDLECETGLHTGWIQNGGIFIASTKQRLDEYKRLQTLGSVYGIESHVLGPAETKKLYPLMNTDDVYGTLYVPLDGTMDPAGACSTLTRAASAHGAKVFENCPVTAIHTKSDGLGLRRVSAVETPLGTIQTPCVVNCAGAWGRRLGAMAGVNVPLMAMRHAYVITERIEGIQNMPNVRDHDASVYLRLQGDALSVGGYESNPTFIDELSDDFSFGLYDLDWDVFSQLIQGAINRVPVLAHTGIKSTVCGPESFTPDHKPLLGEAPELRGFFLGCGFNSAGMMFGGGCGQELSHWVVRGRPEKDMFSFDIRRFPHSVTDNNLWIKERSHESYAKNYSVVFSHDEPLACRNLRKDPFHEVLLTRGCVYQERHGWERPGWFNFEGTATLFDYDYYGVYGKRKHEDFLYRKLLEDDYTFDFPTHHNTIGAECLSCRTAAAVFNMSYFGKFYLVGPDARKAADWIFTANMDKPVGSTMYTCMLNDRGGTEADLTVSPIAPGDDDSPLAPSFIGDGFYLAVGGAAAQHNWSHINSILQDGDYNCQMLDYSTRLGLLSIQGPNSRKILQEVLDVDLSNDAFPFSTHKLAKAAGFMVRVMRLSFVGEMGWELHIPSEACIPVFNAITKAGANHGLRNAGYRAIDSLSIEKGYRHWHGDLRSDDSPLEASLAFTCKLKSSTPFLGRAALEMQKKVGLHKRLACFTMDEHVPLLGLEMIRRNGKVAGFLRRADFAFALRKSIGYGYIRDPEGGPVSTEFLKDGEYLVDRMGDAYSITVHIKSPFDPGNKRIKGLYD</sequence>
<comment type="function">
    <text evidence="12">Catalyzes the last step of the oxidative degradation of choline to glycine. Converts sarcosine into glycine.</text>
</comment>
<dbReference type="Pfam" id="PF01266">
    <property type="entry name" value="DAO"/>
    <property type="match status" value="1"/>
</dbReference>
<dbReference type="InterPro" id="IPR028896">
    <property type="entry name" value="GcvT/YgfZ/DmdA"/>
</dbReference>
<dbReference type="FunFam" id="3.30.70.1400:FF:000004">
    <property type="entry name" value="Sarcosine dehydrogenase, mitochondrial"/>
    <property type="match status" value="1"/>
</dbReference>